<sequence length="546" mass="64559">MAVTDPCKTREPKVIDNALIEKCIDLQFPKGEVGRLMRADGMPMDQIEEMRFEYMNILKLDHLWVLKSLVKLKLNNNYIEKIEGMESLIHLEELDLSFNKISKIENLDNLTKLKKLNLFDNLIEKLEGLDNLKNLSVFSIGRNLISDKKEIFYLRRFNLMSLNMAYNPCTEDKNFRLFIAAFLPNLDYYEYKRISDDEREQAEIVYKFDVRDLEKIEDVEFAAIRAKEKEIADAELHSKAFVEYMNSRHLFDDMYKNDDEGKALLAIGTEELDQIYKDFETNFIAFCVQIFEIGQRQYNLRCEEIEMFTRSTDNAKKENQEESITFMESFIEEKQEHFSKVKVLQLQLDDAIIDDMTYVDKVEVYSENFDKLIHESWKNLMKLELQLFEQLEEVNQTFEHNLTEMVNTFIEECQAVFTNIREIETVYTENLQEACNSFLTAANIGEVEVPDVLKNIMNDKENLVNALGATHDIHMQVIDDREDTLMSRARTWLDTFIKDLNDEEIKRNRYKILEVNHFLDIQREEYDDLITLPPSIIQKEEIDDDV</sequence>
<keyword evidence="6" id="KW-0282">Flagellum</keyword>
<evidence type="ECO:0000256" key="9">
    <source>
        <dbReference type="ARBA" id="ARBA00023212"/>
    </source>
</evidence>
<dbReference type="InterPro" id="IPR032675">
    <property type="entry name" value="LRR_dom_sf"/>
</dbReference>
<keyword evidence="3" id="KW-0963">Cytoplasm</keyword>
<dbReference type="FunCoup" id="A0A6P7F356">
    <property type="interactions" value="47"/>
</dbReference>
<dbReference type="SUPFAM" id="SSF52075">
    <property type="entry name" value="Outer arm dynein light chain 1"/>
    <property type="match status" value="1"/>
</dbReference>
<evidence type="ECO:0000313" key="16">
    <source>
        <dbReference type="RefSeq" id="XP_028129791.1"/>
    </source>
</evidence>
<keyword evidence="15" id="KW-1185">Reference proteome</keyword>
<evidence type="ECO:0000313" key="14">
    <source>
        <dbReference type="EnsemblMetazoa" id="XP_028129791.1"/>
    </source>
</evidence>
<dbReference type="PANTHER" id="PTHR45973:SF12">
    <property type="entry name" value="DYNEIN REGULATORY COMPLEX SUBUNIT 3"/>
    <property type="match status" value="1"/>
</dbReference>
<evidence type="ECO:0000256" key="1">
    <source>
        <dbReference type="ARBA" id="ARBA00003843"/>
    </source>
</evidence>
<dbReference type="SMART" id="SM00365">
    <property type="entry name" value="LRR_SD22"/>
    <property type="match status" value="3"/>
</dbReference>
<keyword evidence="10" id="KW-0966">Cell projection</keyword>
<dbReference type="InterPro" id="IPR001611">
    <property type="entry name" value="Leu-rich_rpt"/>
</dbReference>
<comment type="subcellular location">
    <subcellularLocation>
        <location evidence="2">Cytoplasm</location>
        <location evidence="2">Cytoskeleton</location>
        <location evidence="2">Flagellum axoneme</location>
    </subcellularLocation>
</comment>
<accession>A0A6P7F356</accession>
<dbReference type="Gene3D" id="3.80.10.10">
    <property type="entry name" value="Ribonuclease Inhibitor"/>
    <property type="match status" value="1"/>
</dbReference>
<dbReference type="InParanoid" id="A0A6P7F356"/>
<reference evidence="14" key="2">
    <citation type="submission" date="2025-05" db="UniProtKB">
        <authorList>
            <consortium name="EnsemblMetazoa"/>
        </authorList>
    </citation>
    <scope>IDENTIFICATION</scope>
</reference>
<proteinExistence type="inferred from homology"/>
<dbReference type="KEGG" id="dvv:114325858"/>
<comment type="function">
    <text evidence="1">Cilium-specific protein required for cilia structures.</text>
</comment>
<evidence type="ECO:0000256" key="8">
    <source>
        <dbReference type="ARBA" id="ARBA00023069"/>
    </source>
</evidence>
<evidence type="ECO:0000256" key="2">
    <source>
        <dbReference type="ARBA" id="ARBA00004611"/>
    </source>
</evidence>
<name>A0A6P7F356_DIAVI</name>
<dbReference type="Proteomes" id="UP001652700">
    <property type="component" value="Unplaced"/>
</dbReference>
<evidence type="ECO:0000256" key="10">
    <source>
        <dbReference type="ARBA" id="ARBA00023273"/>
    </source>
</evidence>
<dbReference type="PANTHER" id="PTHR45973">
    <property type="entry name" value="PROTEIN PHOSPHATASE 1 REGULATORY SUBUNIT SDS22-RELATED"/>
    <property type="match status" value="1"/>
</dbReference>
<dbReference type="InterPro" id="IPR050576">
    <property type="entry name" value="Cilia_flagella_integrity"/>
</dbReference>
<keyword evidence="4" id="KW-0433">Leucine-rich repeat</keyword>
<dbReference type="AlphaFoldDB" id="A0A6P7F356"/>
<keyword evidence="8" id="KW-0969">Cilium</keyword>
<keyword evidence="7" id="KW-0175">Coiled coil</keyword>
<dbReference type="GO" id="GO:0005929">
    <property type="term" value="C:cilium"/>
    <property type="evidence" value="ECO:0007669"/>
    <property type="project" value="TreeGrafter"/>
</dbReference>
<reference evidence="16" key="1">
    <citation type="submission" date="2025-04" db="UniProtKB">
        <authorList>
            <consortium name="RefSeq"/>
        </authorList>
    </citation>
    <scope>IDENTIFICATION</scope>
    <source>
        <tissue evidence="16">Whole insect</tissue>
    </source>
</reference>
<evidence type="ECO:0000256" key="13">
    <source>
        <dbReference type="ARBA" id="ARBA00040950"/>
    </source>
</evidence>
<dbReference type="EnsemblMetazoa" id="XM_028273990.1">
    <property type="protein sequence ID" value="XP_028129791.1"/>
    <property type="gene ID" value="LOC114325858"/>
</dbReference>
<evidence type="ECO:0000313" key="15">
    <source>
        <dbReference type="Proteomes" id="UP001652700"/>
    </source>
</evidence>
<dbReference type="RefSeq" id="XP_028129791.1">
    <property type="nucleotide sequence ID" value="XM_028273990.1"/>
</dbReference>
<comment type="similarity">
    <text evidence="12">Belongs to the DRC3 family.</text>
</comment>
<evidence type="ECO:0000256" key="4">
    <source>
        <dbReference type="ARBA" id="ARBA00022614"/>
    </source>
</evidence>
<organism evidence="16">
    <name type="scientific">Diabrotica virgifera virgifera</name>
    <name type="common">western corn rootworm</name>
    <dbReference type="NCBI Taxonomy" id="50390"/>
    <lineage>
        <taxon>Eukaryota</taxon>
        <taxon>Metazoa</taxon>
        <taxon>Ecdysozoa</taxon>
        <taxon>Arthropoda</taxon>
        <taxon>Hexapoda</taxon>
        <taxon>Insecta</taxon>
        <taxon>Pterygota</taxon>
        <taxon>Neoptera</taxon>
        <taxon>Endopterygota</taxon>
        <taxon>Coleoptera</taxon>
        <taxon>Polyphaga</taxon>
        <taxon>Cucujiformia</taxon>
        <taxon>Chrysomeloidea</taxon>
        <taxon>Chrysomelidae</taxon>
        <taxon>Galerucinae</taxon>
        <taxon>Diabroticina</taxon>
        <taxon>Diabroticites</taxon>
        <taxon>Diabrotica</taxon>
    </lineage>
</organism>
<dbReference type="GeneID" id="114325858"/>
<evidence type="ECO:0000256" key="3">
    <source>
        <dbReference type="ARBA" id="ARBA00022490"/>
    </source>
</evidence>
<evidence type="ECO:0000256" key="11">
    <source>
        <dbReference type="ARBA" id="ARBA00024433"/>
    </source>
</evidence>
<dbReference type="OrthoDB" id="27917at2759"/>
<dbReference type="Pfam" id="PF14580">
    <property type="entry name" value="LRR_9"/>
    <property type="match status" value="1"/>
</dbReference>
<evidence type="ECO:0000256" key="6">
    <source>
        <dbReference type="ARBA" id="ARBA00022846"/>
    </source>
</evidence>
<keyword evidence="9" id="KW-0206">Cytoskeleton</keyword>
<evidence type="ECO:0000256" key="12">
    <source>
        <dbReference type="ARBA" id="ARBA00038378"/>
    </source>
</evidence>
<gene>
    <name evidence="16" type="primary">LOC114325858</name>
</gene>
<dbReference type="PROSITE" id="PS51450">
    <property type="entry name" value="LRR"/>
    <property type="match status" value="3"/>
</dbReference>
<evidence type="ECO:0000256" key="7">
    <source>
        <dbReference type="ARBA" id="ARBA00023054"/>
    </source>
</evidence>
<keyword evidence="5" id="KW-0677">Repeat</keyword>
<evidence type="ECO:0000256" key="5">
    <source>
        <dbReference type="ARBA" id="ARBA00022737"/>
    </source>
</evidence>
<protein>
    <recommendedName>
        <fullName evidence="11">Dynein axonemal assembly factor 1 homolog</fullName>
    </recommendedName>
    <alternativeName>
        <fullName evidence="13">Dynein regulatory complex subunit 3</fullName>
    </alternativeName>
</protein>